<keyword evidence="1" id="KW-0547">Nucleotide-binding</keyword>
<evidence type="ECO:0000313" key="5">
    <source>
        <dbReference type="Proteomes" id="UP000029733"/>
    </source>
</evidence>
<dbReference type="PANTHER" id="PTHR43637:SF1">
    <property type="entry name" value="UPF0273 PROTEIN TM_0370"/>
    <property type="match status" value="1"/>
</dbReference>
<dbReference type="InterPro" id="IPR027417">
    <property type="entry name" value="P-loop_NTPase"/>
</dbReference>
<dbReference type="OrthoDB" id="5318038at2"/>
<evidence type="ECO:0000256" key="1">
    <source>
        <dbReference type="ARBA" id="ARBA00022741"/>
    </source>
</evidence>
<dbReference type="Gene3D" id="3.40.50.300">
    <property type="entry name" value="P-loop containing nucleotide triphosphate hydrolases"/>
    <property type="match status" value="1"/>
</dbReference>
<evidence type="ECO:0000259" key="3">
    <source>
        <dbReference type="Pfam" id="PF06745"/>
    </source>
</evidence>
<dbReference type="Pfam" id="PF06745">
    <property type="entry name" value="ATPase"/>
    <property type="match status" value="1"/>
</dbReference>
<name>A0A4U8T5V1_9HELI</name>
<dbReference type="RefSeq" id="WP_034356746.1">
    <property type="nucleotide sequence ID" value="NZ_JRPR02000013.1"/>
</dbReference>
<dbReference type="EMBL" id="JRPR02000013">
    <property type="protein sequence ID" value="TLD94925.1"/>
    <property type="molecule type" value="Genomic_DNA"/>
</dbReference>
<dbReference type="AlphaFoldDB" id="A0A4U8T5V1"/>
<proteinExistence type="predicted"/>
<accession>A0A4U8T5V1</accession>
<dbReference type="Proteomes" id="UP000029733">
    <property type="component" value="Unassembled WGS sequence"/>
</dbReference>
<keyword evidence="2" id="KW-0067">ATP-binding</keyword>
<reference evidence="4 5" key="1">
    <citation type="journal article" date="2014" name="Genome Announc.">
        <title>Draft genome sequences of eight enterohepatic helicobacter species isolated from both laboratory and wild rodents.</title>
        <authorList>
            <person name="Sheh A."/>
            <person name="Shen Z."/>
            <person name="Fox J.G."/>
        </authorList>
    </citation>
    <scope>NUCLEOTIDE SEQUENCE [LARGE SCALE GENOMIC DNA]</scope>
    <source>
        <strain evidence="4 5">MIT 09-6949</strain>
    </source>
</reference>
<gene>
    <name evidence="4" type="ORF">LS71_008880</name>
</gene>
<dbReference type="STRING" id="1677920.LS71_08765"/>
<evidence type="ECO:0000313" key="4">
    <source>
        <dbReference type="EMBL" id="TLD94925.1"/>
    </source>
</evidence>
<organism evidence="4 5">
    <name type="scientific">Helicobacter jaachi</name>
    <dbReference type="NCBI Taxonomy" id="1677920"/>
    <lineage>
        <taxon>Bacteria</taxon>
        <taxon>Pseudomonadati</taxon>
        <taxon>Campylobacterota</taxon>
        <taxon>Epsilonproteobacteria</taxon>
        <taxon>Campylobacterales</taxon>
        <taxon>Helicobacteraceae</taxon>
        <taxon>Helicobacter</taxon>
    </lineage>
</organism>
<sequence length="387" mass="44178">MLEREILHSMVHYPHFIGEFLSEVSLKCFSKKGLECLNLINTLQDKGALSINSFVESLSVAQRSDEFYIELLSSAPNANFLSLKESFIKAHKLALQREIAHKLLLASDNKELLDIDLLISSDKDMLAYKNMNEWLHFYAQKGAVEKFKSGIAFLDSVFEGGFEGAQLILISGEPEAGKTTLGVQILEYMAKSRKVGFFCFEFTIEQYLKDKDAKRFNFENMIILNDGYELSSILQNIKNLYRQGVKVFLIDSQMRISSPNGRNMEEEESLKFSSLARLCHSLGILVFLIVQTSKGDRDNPMGSKKGGHEASIILRLEHSAAKSEMREFNEEERVLILKKNKQTGKHYKEKVRFNPTLRRFENLSREVESDAEKISLEDINKLLSSFS</sequence>
<dbReference type="SUPFAM" id="SSF52540">
    <property type="entry name" value="P-loop containing nucleoside triphosphate hydrolases"/>
    <property type="match status" value="1"/>
</dbReference>
<feature type="domain" description="KaiC-like" evidence="3">
    <location>
        <begin position="148"/>
        <end position="191"/>
    </location>
</feature>
<dbReference type="GO" id="GO:0005524">
    <property type="term" value="F:ATP binding"/>
    <property type="evidence" value="ECO:0007669"/>
    <property type="project" value="UniProtKB-KW"/>
</dbReference>
<protein>
    <recommendedName>
        <fullName evidence="3">KaiC-like domain-containing protein</fullName>
    </recommendedName>
</protein>
<comment type="caution">
    <text evidence="4">The sequence shown here is derived from an EMBL/GenBank/DDBJ whole genome shotgun (WGS) entry which is preliminary data.</text>
</comment>
<evidence type="ECO:0000256" key="2">
    <source>
        <dbReference type="ARBA" id="ARBA00022840"/>
    </source>
</evidence>
<keyword evidence="5" id="KW-1185">Reference proteome</keyword>
<dbReference type="PANTHER" id="PTHR43637">
    <property type="entry name" value="UPF0273 PROTEIN TM_0370"/>
    <property type="match status" value="1"/>
</dbReference>
<dbReference type="InterPro" id="IPR014774">
    <property type="entry name" value="KaiC-like_dom"/>
</dbReference>